<keyword evidence="1" id="KW-0812">Transmembrane</keyword>
<feature type="domain" description="PDZ" evidence="2">
    <location>
        <begin position="48"/>
        <end position="120"/>
    </location>
</feature>
<comment type="caution">
    <text evidence="3">The sequence shown here is derived from an EMBL/GenBank/DDBJ whole genome shotgun (WGS) entry which is preliminary data.</text>
</comment>
<evidence type="ECO:0000256" key="1">
    <source>
        <dbReference type="SAM" id="Phobius"/>
    </source>
</evidence>
<gene>
    <name evidence="3" type="ORF">CAMP_LOCUS8957</name>
</gene>
<dbReference type="GO" id="GO:0005912">
    <property type="term" value="C:adherens junction"/>
    <property type="evidence" value="ECO:0007669"/>
    <property type="project" value="TreeGrafter"/>
</dbReference>
<dbReference type="GO" id="GO:0007155">
    <property type="term" value="P:cell adhesion"/>
    <property type="evidence" value="ECO:0007669"/>
    <property type="project" value="TreeGrafter"/>
</dbReference>
<dbReference type="GO" id="GO:0045197">
    <property type="term" value="P:establishment or maintenance of epithelial cell apical/basal polarity"/>
    <property type="evidence" value="ECO:0007669"/>
    <property type="project" value="TreeGrafter"/>
</dbReference>
<evidence type="ECO:0000313" key="3">
    <source>
        <dbReference type="EMBL" id="CAI5446320.1"/>
    </source>
</evidence>
<feature type="transmembrane region" description="Helical" evidence="1">
    <location>
        <begin position="7"/>
        <end position="27"/>
    </location>
</feature>
<dbReference type="GO" id="GO:0035091">
    <property type="term" value="F:phosphatidylinositol binding"/>
    <property type="evidence" value="ECO:0007669"/>
    <property type="project" value="TreeGrafter"/>
</dbReference>
<accession>A0A9P1N3A4</accession>
<dbReference type="GO" id="GO:0016324">
    <property type="term" value="C:apical plasma membrane"/>
    <property type="evidence" value="ECO:0007669"/>
    <property type="project" value="TreeGrafter"/>
</dbReference>
<keyword evidence="1" id="KW-0472">Membrane</keyword>
<dbReference type="GO" id="GO:0008104">
    <property type="term" value="P:intracellular protein localization"/>
    <property type="evidence" value="ECO:0007669"/>
    <property type="project" value="TreeGrafter"/>
</dbReference>
<feature type="transmembrane region" description="Helical" evidence="1">
    <location>
        <begin position="33"/>
        <end position="55"/>
    </location>
</feature>
<proteinExistence type="predicted"/>
<reference evidence="3" key="1">
    <citation type="submission" date="2022-11" db="EMBL/GenBank/DDBJ databases">
        <authorList>
            <person name="Kikuchi T."/>
        </authorList>
    </citation>
    <scope>NUCLEOTIDE SEQUENCE</scope>
    <source>
        <strain evidence="3">PS1010</strain>
    </source>
</reference>
<dbReference type="SUPFAM" id="SSF50156">
    <property type="entry name" value="PDZ domain-like"/>
    <property type="match status" value="1"/>
</dbReference>
<dbReference type="GO" id="GO:0051660">
    <property type="term" value="P:establishment of centrosome localization"/>
    <property type="evidence" value="ECO:0007669"/>
    <property type="project" value="TreeGrafter"/>
</dbReference>
<dbReference type="PANTHER" id="PTHR16484">
    <property type="entry name" value="PARTITIONING DEFECTIVE 3 RELATED"/>
    <property type="match status" value="1"/>
</dbReference>
<dbReference type="GO" id="GO:0005938">
    <property type="term" value="C:cell cortex"/>
    <property type="evidence" value="ECO:0007669"/>
    <property type="project" value="TreeGrafter"/>
</dbReference>
<evidence type="ECO:0000259" key="2">
    <source>
        <dbReference type="PROSITE" id="PS50106"/>
    </source>
</evidence>
<dbReference type="Proteomes" id="UP001152747">
    <property type="component" value="Unassembled WGS sequence"/>
</dbReference>
<organism evidence="3 4">
    <name type="scientific">Caenorhabditis angaria</name>
    <dbReference type="NCBI Taxonomy" id="860376"/>
    <lineage>
        <taxon>Eukaryota</taxon>
        <taxon>Metazoa</taxon>
        <taxon>Ecdysozoa</taxon>
        <taxon>Nematoda</taxon>
        <taxon>Chromadorea</taxon>
        <taxon>Rhabditida</taxon>
        <taxon>Rhabditina</taxon>
        <taxon>Rhabditomorpha</taxon>
        <taxon>Rhabditoidea</taxon>
        <taxon>Rhabditidae</taxon>
        <taxon>Peloderinae</taxon>
        <taxon>Caenorhabditis</taxon>
    </lineage>
</organism>
<dbReference type="PANTHER" id="PTHR16484:SF17">
    <property type="entry name" value="BAZOOKA, ISOFORM B"/>
    <property type="match status" value="1"/>
</dbReference>
<dbReference type="GO" id="GO:0000226">
    <property type="term" value="P:microtubule cytoskeleton organization"/>
    <property type="evidence" value="ECO:0007669"/>
    <property type="project" value="TreeGrafter"/>
</dbReference>
<sequence length="129" mass="14656">MHGCGIRFEIICFFTLLIFSFVSYRPWFFVLTLAFQVLYIFLAGYLASLALMGYFSSNGFGFTVTGRETAKGERLFHIGTVKPYGVALEHLKSGDRLLEINEESTGNLRQLEIVDQLKKAKMGKIQLKM</sequence>
<dbReference type="GO" id="GO:0043296">
    <property type="term" value="C:apical junction complex"/>
    <property type="evidence" value="ECO:0007669"/>
    <property type="project" value="TreeGrafter"/>
</dbReference>
<dbReference type="Pfam" id="PF00595">
    <property type="entry name" value="PDZ"/>
    <property type="match status" value="1"/>
</dbReference>
<dbReference type="GO" id="GO:0030010">
    <property type="term" value="P:establishment of cell polarity"/>
    <property type="evidence" value="ECO:0007669"/>
    <property type="project" value="TreeGrafter"/>
</dbReference>
<dbReference type="InterPro" id="IPR001478">
    <property type="entry name" value="PDZ"/>
</dbReference>
<dbReference type="Gene3D" id="2.30.42.10">
    <property type="match status" value="1"/>
</dbReference>
<evidence type="ECO:0000313" key="4">
    <source>
        <dbReference type="Proteomes" id="UP001152747"/>
    </source>
</evidence>
<dbReference type="InterPro" id="IPR052213">
    <property type="entry name" value="PAR3"/>
</dbReference>
<dbReference type="SMART" id="SM00228">
    <property type="entry name" value="PDZ"/>
    <property type="match status" value="1"/>
</dbReference>
<dbReference type="InterPro" id="IPR036034">
    <property type="entry name" value="PDZ_sf"/>
</dbReference>
<dbReference type="EMBL" id="CANHGI010000003">
    <property type="protein sequence ID" value="CAI5446320.1"/>
    <property type="molecule type" value="Genomic_DNA"/>
</dbReference>
<protein>
    <recommendedName>
        <fullName evidence="2">PDZ domain-containing protein</fullName>
    </recommendedName>
</protein>
<dbReference type="AlphaFoldDB" id="A0A9P1N3A4"/>
<dbReference type="PROSITE" id="PS50106">
    <property type="entry name" value="PDZ"/>
    <property type="match status" value="1"/>
</dbReference>
<name>A0A9P1N3A4_9PELO</name>
<keyword evidence="1" id="KW-1133">Transmembrane helix</keyword>
<dbReference type="OrthoDB" id="6264899at2759"/>
<keyword evidence="4" id="KW-1185">Reference proteome</keyword>